<comment type="catalytic activity">
    <reaction evidence="4">
        <text>L-phenylalanyl-tRNA(Phe) + an N-terminal L-alpha-aminoacyl-[protein] = an N-terminal L-phenylalanyl-L-alpha-aminoacyl-[protein] + tRNA(Phe)</text>
        <dbReference type="Rhea" id="RHEA:43632"/>
        <dbReference type="Rhea" id="RHEA-COMP:9668"/>
        <dbReference type="Rhea" id="RHEA-COMP:9699"/>
        <dbReference type="Rhea" id="RHEA-COMP:10636"/>
        <dbReference type="Rhea" id="RHEA-COMP:10637"/>
        <dbReference type="ChEBI" id="CHEBI:78442"/>
        <dbReference type="ChEBI" id="CHEBI:78531"/>
        <dbReference type="ChEBI" id="CHEBI:78597"/>
        <dbReference type="ChEBI" id="CHEBI:83561"/>
        <dbReference type="EC" id="2.3.2.6"/>
    </reaction>
</comment>
<accession>A0ABQ6H1L8</accession>
<dbReference type="EC" id="2.3.2.6" evidence="4"/>
<comment type="catalytic activity">
    <reaction evidence="4">
        <text>N-terminal L-lysyl-[protein] + L-leucyl-tRNA(Leu) = N-terminal L-leucyl-L-lysyl-[protein] + tRNA(Leu) + H(+)</text>
        <dbReference type="Rhea" id="RHEA:12340"/>
        <dbReference type="Rhea" id="RHEA-COMP:9613"/>
        <dbReference type="Rhea" id="RHEA-COMP:9622"/>
        <dbReference type="Rhea" id="RHEA-COMP:12670"/>
        <dbReference type="Rhea" id="RHEA-COMP:12671"/>
        <dbReference type="ChEBI" id="CHEBI:15378"/>
        <dbReference type="ChEBI" id="CHEBI:65249"/>
        <dbReference type="ChEBI" id="CHEBI:78442"/>
        <dbReference type="ChEBI" id="CHEBI:78494"/>
        <dbReference type="ChEBI" id="CHEBI:133043"/>
        <dbReference type="EC" id="2.3.2.6"/>
    </reaction>
</comment>
<dbReference type="HAMAP" id="MF_00688">
    <property type="entry name" value="Leu_Phe_trans"/>
    <property type="match status" value="1"/>
</dbReference>
<dbReference type="Proteomes" id="UP001157186">
    <property type="component" value="Unassembled WGS sequence"/>
</dbReference>
<dbReference type="EMBL" id="BSST01000001">
    <property type="protein sequence ID" value="GLX80316.1"/>
    <property type="molecule type" value="Genomic_DNA"/>
</dbReference>
<comment type="similarity">
    <text evidence="4">Belongs to the L/F-transferase family.</text>
</comment>
<dbReference type="RefSeq" id="WP_284246296.1">
    <property type="nucleotide sequence ID" value="NZ_BSST01000001.1"/>
</dbReference>
<dbReference type="Gene3D" id="3.40.630.70">
    <property type="entry name" value="Leucyl/phenylalanyl-tRNA-protein transferase, C-terminal domain"/>
    <property type="match status" value="1"/>
</dbReference>
<dbReference type="PANTHER" id="PTHR30098:SF2">
    <property type="entry name" value="LEUCYL_PHENYLALANYL-TRNA--PROTEIN TRANSFERASE"/>
    <property type="match status" value="1"/>
</dbReference>
<dbReference type="PANTHER" id="PTHR30098">
    <property type="entry name" value="LEUCYL/PHENYLALANYL-TRNA--PROTEIN TRANSFERASE"/>
    <property type="match status" value="1"/>
</dbReference>
<evidence type="ECO:0000256" key="2">
    <source>
        <dbReference type="ARBA" id="ARBA00022679"/>
    </source>
</evidence>
<organism evidence="5 6">
    <name type="scientific">Thalassotalea insulae</name>
    <dbReference type="NCBI Taxonomy" id="2056778"/>
    <lineage>
        <taxon>Bacteria</taxon>
        <taxon>Pseudomonadati</taxon>
        <taxon>Pseudomonadota</taxon>
        <taxon>Gammaproteobacteria</taxon>
        <taxon>Alteromonadales</taxon>
        <taxon>Colwelliaceae</taxon>
        <taxon>Thalassotalea</taxon>
    </lineage>
</organism>
<comment type="subcellular location">
    <subcellularLocation>
        <location evidence="4">Cytoplasm</location>
    </subcellularLocation>
</comment>
<evidence type="ECO:0000313" key="6">
    <source>
        <dbReference type="Proteomes" id="UP001157186"/>
    </source>
</evidence>
<comment type="caution">
    <text evidence="5">The sequence shown here is derived from an EMBL/GenBank/DDBJ whole genome shotgun (WGS) entry which is preliminary data.</text>
</comment>
<evidence type="ECO:0000256" key="4">
    <source>
        <dbReference type="HAMAP-Rule" id="MF_00688"/>
    </source>
</evidence>
<dbReference type="Gene3D" id="3.30.70.3550">
    <property type="entry name" value="Leucyl/phenylalanyl-tRNA-protein transferase, N-terminal domain"/>
    <property type="match status" value="1"/>
</dbReference>
<dbReference type="InterPro" id="IPR004616">
    <property type="entry name" value="Leu/Phe-tRNA_Trfase"/>
</dbReference>
<keyword evidence="2 4" id="KW-0808">Transferase</keyword>
<dbReference type="Pfam" id="PF03588">
    <property type="entry name" value="Leu_Phe_trans"/>
    <property type="match status" value="1"/>
</dbReference>
<comment type="function">
    <text evidence="4">Functions in the N-end rule pathway of protein degradation where it conjugates Leu, Phe and, less efficiently, Met from aminoacyl-tRNAs to the N-termini of proteins containing an N-terminal arginine or lysine.</text>
</comment>
<dbReference type="InterPro" id="IPR042221">
    <property type="entry name" value="Leu/Phe-tRNA_Trfase_N"/>
</dbReference>
<evidence type="ECO:0000256" key="1">
    <source>
        <dbReference type="ARBA" id="ARBA00022490"/>
    </source>
</evidence>
<dbReference type="InterPro" id="IPR016181">
    <property type="entry name" value="Acyl_CoA_acyltransferase"/>
</dbReference>
<evidence type="ECO:0000256" key="3">
    <source>
        <dbReference type="ARBA" id="ARBA00023315"/>
    </source>
</evidence>
<keyword evidence="6" id="KW-1185">Reference proteome</keyword>
<proteinExistence type="inferred from homology"/>
<dbReference type="InterPro" id="IPR042203">
    <property type="entry name" value="Leu/Phe-tRNA_Trfase_C"/>
</dbReference>
<gene>
    <name evidence="4 5" type="primary">aat</name>
    <name evidence="5" type="ORF">tinsulaeT_36560</name>
</gene>
<protein>
    <recommendedName>
        <fullName evidence="4">Leucyl/phenylalanyl-tRNA--protein transferase</fullName>
        <ecNumber evidence="4">2.3.2.6</ecNumber>
    </recommendedName>
    <alternativeName>
        <fullName evidence="4">L/F-transferase</fullName>
    </alternativeName>
    <alternativeName>
        <fullName evidence="4">Leucyltransferase</fullName>
    </alternativeName>
    <alternativeName>
        <fullName evidence="4">Phenyalanyltransferase</fullName>
    </alternativeName>
</protein>
<dbReference type="GO" id="GO:0016740">
    <property type="term" value="F:transferase activity"/>
    <property type="evidence" value="ECO:0007669"/>
    <property type="project" value="UniProtKB-KW"/>
</dbReference>
<dbReference type="NCBIfam" id="TIGR00667">
    <property type="entry name" value="aat"/>
    <property type="match status" value="1"/>
</dbReference>
<name>A0ABQ6H1L8_9GAMM</name>
<sequence length="234" mass="26359">MAETLHWLEPESLAFPPPDSALSDPNGLLAIGGDLSAKRLVAAYSQGIFPWFNEDEPILWWSPSSRAVIPVEQLYINRSLKKLLNKKLFSVTINQAFEQVIDYCADAPFRREGTWINSTMLAAYKHLHQLGYAHSIEVWHQQNLVGGLYGVAINGFFSGESMFYLKDNASKFALVGLVNVLKQQGVKIIDCQITNPFLTSMGCIEVSRATFDQYRQQAMLMQLPAATWQPRTIF</sequence>
<dbReference type="SUPFAM" id="SSF55729">
    <property type="entry name" value="Acyl-CoA N-acyltransferases (Nat)"/>
    <property type="match status" value="1"/>
</dbReference>
<reference evidence="5 6" key="1">
    <citation type="submission" date="2023-03" db="EMBL/GenBank/DDBJ databases">
        <title>Draft genome sequence of Thalassotalea insulae KCTC 62186T.</title>
        <authorList>
            <person name="Sawabe T."/>
        </authorList>
    </citation>
    <scope>NUCLEOTIDE SEQUENCE [LARGE SCALE GENOMIC DNA]</scope>
    <source>
        <strain evidence="5 6">KCTC 62186</strain>
    </source>
</reference>
<keyword evidence="3 4" id="KW-0012">Acyltransferase</keyword>
<evidence type="ECO:0000313" key="5">
    <source>
        <dbReference type="EMBL" id="GLX80316.1"/>
    </source>
</evidence>
<keyword evidence="1 4" id="KW-0963">Cytoplasm</keyword>
<comment type="catalytic activity">
    <reaction evidence="4">
        <text>N-terminal L-arginyl-[protein] + L-leucyl-tRNA(Leu) = N-terminal L-leucyl-L-arginyl-[protein] + tRNA(Leu) + H(+)</text>
        <dbReference type="Rhea" id="RHEA:50416"/>
        <dbReference type="Rhea" id="RHEA-COMP:9613"/>
        <dbReference type="Rhea" id="RHEA-COMP:9622"/>
        <dbReference type="Rhea" id="RHEA-COMP:12672"/>
        <dbReference type="Rhea" id="RHEA-COMP:12673"/>
        <dbReference type="ChEBI" id="CHEBI:15378"/>
        <dbReference type="ChEBI" id="CHEBI:64719"/>
        <dbReference type="ChEBI" id="CHEBI:78442"/>
        <dbReference type="ChEBI" id="CHEBI:78494"/>
        <dbReference type="ChEBI" id="CHEBI:133044"/>
        <dbReference type="EC" id="2.3.2.6"/>
    </reaction>
</comment>